<protein>
    <recommendedName>
        <fullName evidence="1">WCX domain-containing protein</fullName>
    </recommendedName>
</protein>
<proteinExistence type="predicted"/>
<gene>
    <name evidence="2" type="ORF">Pflav_045110</name>
</gene>
<organism evidence="2 3">
    <name type="scientific">Phytohabitans flavus</name>
    <dbReference type="NCBI Taxonomy" id="1076124"/>
    <lineage>
        <taxon>Bacteria</taxon>
        <taxon>Bacillati</taxon>
        <taxon>Actinomycetota</taxon>
        <taxon>Actinomycetes</taxon>
        <taxon>Micromonosporales</taxon>
        <taxon>Micromonosporaceae</taxon>
    </lineage>
</organism>
<evidence type="ECO:0000313" key="3">
    <source>
        <dbReference type="Proteomes" id="UP000502508"/>
    </source>
</evidence>
<feature type="domain" description="WCX" evidence="1">
    <location>
        <begin position="3"/>
        <end position="63"/>
    </location>
</feature>
<dbReference type="InterPro" id="IPR057727">
    <property type="entry name" value="WCX_dom"/>
</dbReference>
<name>A0A6F8XWI5_9ACTN</name>
<sequence>MAAERILPTVGVVEAVDPQSCLLHTGSNSLDELAIYLGLFDLPFTVHEPPELITRIRAVAARLTDAVR</sequence>
<reference evidence="2 3" key="2">
    <citation type="submission" date="2020-03" db="EMBL/GenBank/DDBJ databases">
        <authorList>
            <person name="Ichikawa N."/>
            <person name="Kimura A."/>
            <person name="Kitahashi Y."/>
            <person name="Uohara A."/>
        </authorList>
    </citation>
    <scope>NUCLEOTIDE SEQUENCE [LARGE SCALE GENOMIC DNA]</scope>
    <source>
        <strain evidence="2 3">NBRC 107702</strain>
    </source>
</reference>
<reference evidence="2 3" key="1">
    <citation type="submission" date="2020-03" db="EMBL/GenBank/DDBJ databases">
        <title>Whole genome shotgun sequence of Phytohabitans flavus NBRC 107702.</title>
        <authorList>
            <person name="Komaki H."/>
            <person name="Tamura T."/>
        </authorList>
    </citation>
    <scope>NUCLEOTIDE SEQUENCE [LARGE SCALE GENOMIC DNA]</scope>
    <source>
        <strain evidence="2 3">NBRC 107702</strain>
    </source>
</reference>
<dbReference type="Proteomes" id="UP000502508">
    <property type="component" value="Chromosome"/>
</dbReference>
<dbReference type="KEGG" id="pfla:Pflav_045110"/>
<dbReference type="AlphaFoldDB" id="A0A6F8XWI5"/>
<evidence type="ECO:0000259" key="1">
    <source>
        <dbReference type="Pfam" id="PF25583"/>
    </source>
</evidence>
<keyword evidence="3" id="KW-1185">Reference proteome</keyword>
<accession>A0A6F8XWI5</accession>
<dbReference type="Pfam" id="PF25583">
    <property type="entry name" value="WCX"/>
    <property type="match status" value="1"/>
</dbReference>
<dbReference type="EMBL" id="AP022870">
    <property type="protein sequence ID" value="BCB78101.1"/>
    <property type="molecule type" value="Genomic_DNA"/>
</dbReference>
<evidence type="ECO:0000313" key="2">
    <source>
        <dbReference type="EMBL" id="BCB78101.1"/>
    </source>
</evidence>